<dbReference type="SUPFAM" id="SSF54637">
    <property type="entry name" value="Thioesterase/thiol ester dehydrase-isomerase"/>
    <property type="match status" value="1"/>
</dbReference>
<dbReference type="OrthoDB" id="9813017at2"/>
<evidence type="ECO:0000313" key="2">
    <source>
        <dbReference type="Proteomes" id="UP000054908"/>
    </source>
</evidence>
<sequence>MNPLARFKLFLWIFGHFKVPLIGHLKPKLMTMDDQRVIVKLPLSRRSKNHLNSMYFGALAVGADLAGGLHGFYYANQLKLKISLVFKSFQAQFLQRPESDVYFIFDKGEEVKAMIEESKKTGQRINTPLKIKAFTHYPENPEEIADFILELSVKVLV</sequence>
<dbReference type="AlphaFoldDB" id="A0A0W0W3M9"/>
<dbReference type="InterPro" id="IPR029069">
    <property type="entry name" value="HotDog_dom_sf"/>
</dbReference>
<keyword evidence="2" id="KW-1185">Reference proteome</keyword>
<organism evidence="1 2">
    <name type="scientific">Legionella maceachernii</name>
    <dbReference type="NCBI Taxonomy" id="466"/>
    <lineage>
        <taxon>Bacteria</taxon>
        <taxon>Pseudomonadati</taxon>
        <taxon>Pseudomonadota</taxon>
        <taxon>Gammaproteobacteria</taxon>
        <taxon>Legionellales</taxon>
        <taxon>Legionellaceae</taxon>
        <taxon>Legionella</taxon>
    </lineage>
</organism>
<dbReference type="RefSeq" id="WP_058452086.1">
    <property type="nucleotide sequence ID" value="NZ_CAAAIB010000009.1"/>
</dbReference>
<accession>A0A0W0W3M9</accession>
<evidence type="ECO:0000313" key="1">
    <source>
        <dbReference type="EMBL" id="KTD27060.1"/>
    </source>
</evidence>
<dbReference type="Proteomes" id="UP000054908">
    <property type="component" value="Unassembled WGS sequence"/>
</dbReference>
<dbReference type="Pfam" id="PF14539">
    <property type="entry name" value="DUF4442"/>
    <property type="match status" value="1"/>
</dbReference>
<proteinExistence type="predicted"/>
<protein>
    <submittedName>
        <fullName evidence="1">Aromatic compounds catabolism</fullName>
    </submittedName>
</protein>
<dbReference type="PATRIC" id="fig|466.6.peg.1385"/>
<dbReference type="EMBL" id="LNYL01000033">
    <property type="protein sequence ID" value="KTD27060.1"/>
    <property type="molecule type" value="Genomic_DNA"/>
</dbReference>
<name>A0A0W0W3M9_9GAMM</name>
<gene>
    <name evidence="1" type="ORF">Lmac_1308</name>
</gene>
<dbReference type="STRING" id="466.Lmac_1308"/>
<dbReference type="InterPro" id="IPR027961">
    <property type="entry name" value="DUF4442"/>
</dbReference>
<dbReference type="Gene3D" id="3.10.129.10">
    <property type="entry name" value="Hotdog Thioesterase"/>
    <property type="match status" value="1"/>
</dbReference>
<reference evidence="1 2" key="1">
    <citation type="submission" date="2015-11" db="EMBL/GenBank/DDBJ databases">
        <title>Genomic analysis of 38 Legionella species identifies large and diverse effector repertoires.</title>
        <authorList>
            <person name="Burstein D."/>
            <person name="Amaro F."/>
            <person name="Zusman T."/>
            <person name="Lifshitz Z."/>
            <person name="Cohen O."/>
            <person name="Gilbert J.A."/>
            <person name="Pupko T."/>
            <person name="Shuman H.A."/>
            <person name="Segal G."/>
        </authorList>
    </citation>
    <scope>NUCLEOTIDE SEQUENCE [LARGE SCALE GENOMIC DNA]</scope>
    <source>
        <strain evidence="1 2">PX-1-G2-E2</strain>
    </source>
</reference>
<comment type="caution">
    <text evidence="1">The sequence shown here is derived from an EMBL/GenBank/DDBJ whole genome shotgun (WGS) entry which is preliminary data.</text>
</comment>